<dbReference type="AlphaFoldDB" id="A0A1I8EWF9"/>
<accession>A0A1I8EWF9</accession>
<proteinExistence type="predicted"/>
<evidence type="ECO:0000313" key="1">
    <source>
        <dbReference type="WBParaSite" id="maker-PairedContig_5890-snap-gene-0.11-mRNA-1"/>
    </source>
</evidence>
<dbReference type="WBParaSite" id="maker-PairedContig_5890-snap-gene-0.11-mRNA-1">
    <property type="protein sequence ID" value="maker-PairedContig_5890-snap-gene-0.11-mRNA-1"/>
    <property type="gene ID" value="maker-PairedContig_5890-snap-gene-0.11"/>
</dbReference>
<reference evidence="1" key="1">
    <citation type="submission" date="2016-11" db="UniProtKB">
        <authorList>
            <consortium name="WormBaseParasite"/>
        </authorList>
    </citation>
    <scope>IDENTIFICATION</scope>
    <source>
        <strain evidence="1">pt0022</strain>
    </source>
</reference>
<sequence length="107" mass="12103">SSIFVFSNENYNNNNQFIQVILLDDLLINERYRRIEDIAIREYNGSLFIQRILKLVDIGPFAVASMVLEIPPPGKQNATKLDTSLLPLNHSKILIPYIQAMAAAPFA</sequence>
<protein>
    <submittedName>
        <fullName evidence="1">Uncharacterized protein</fullName>
    </submittedName>
</protein>
<name>A0A1I8EWF9_WUCBA</name>
<organism evidence="1">
    <name type="scientific">Wuchereria bancrofti</name>
    <dbReference type="NCBI Taxonomy" id="6293"/>
    <lineage>
        <taxon>Eukaryota</taxon>
        <taxon>Metazoa</taxon>
        <taxon>Ecdysozoa</taxon>
        <taxon>Nematoda</taxon>
        <taxon>Chromadorea</taxon>
        <taxon>Rhabditida</taxon>
        <taxon>Spirurina</taxon>
        <taxon>Spiruromorpha</taxon>
        <taxon>Filarioidea</taxon>
        <taxon>Onchocercidae</taxon>
        <taxon>Wuchereria</taxon>
    </lineage>
</organism>